<sequence length="220" mass="23715">SRKLHKFLILLDNESLLYFPGSFLSGRVLVELEEEIPVSDAGTATSFQALGDGAWCTAPKVEGDPDGRHWTSTDICVLLDTIGPAGALRTVSAYKPPDANKTPFFASWYGMFSWTFRGGRAAGGARGVKPCSLLDAGTATSFQALGDGAWCTAPKVEGGPDGRRWTSTDIFVPLDTIGPAGPLRTVSAYEPLDANKTPFFASWENYIDFRMRLLGESTPK</sequence>
<evidence type="ECO:0000313" key="1">
    <source>
        <dbReference type="EMBL" id="KAG0414869.1"/>
    </source>
</evidence>
<feature type="non-terminal residue" evidence="1">
    <location>
        <position position="220"/>
    </location>
</feature>
<name>A0AC60P6C4_IXOPE</name>
<dbReference type="EMBL" id="JABSTQ010011139">
    <property type="protein sequence ID" value="KAG0414869.1"/>
    <property type="molecule type" value="Genomic_DNA"/>
</dbReference>
<proteinExistence type="predicted"/>
<reference evidence="1 2" key="1">
    <citation type="journal article" date="2020" name="Cell">
        <title>Large-Scale Comparative Analyses of Tick Genomes Elucidate Their Genetic Diversity and Vector Capacities.</title>
        <authorList>
            <consortium name="Tick Genome and Microbiome Consortium (TIGMIC)"/>
            <person name="Jia N."/>
            <person name="Wang J."/>
            <person name="Shi W."/>
            <person name="Du L."/>
            <person name="Sun Y."/>
            <person name="Zhan W."/>
            <person name="Jiang J.F."/>
            <person name="Wang Q."/>
            <person name="Zhang B."/>
            <person name="Ji P."/>
            <person name="Bell-Sakyi L."/>
            <person name="Cui X.M."/>
            <person name="Yuan T.T."/>
            <person name="Jiang B.G."/>
            <person name="Yang W.F."/>
            <person name="Lam T.T."/>
            <person name="Chang Q.C."/>
            <person name="Ding S.J."/>
            <person name="Wang X.J."/>
            <person name="Zhu J.G."/>
            <person name="Ruan X.D."/>
            <person name="Zhao L."/>
            <person name="Wei J.T."/>
            <person name="Ye R.Z."/>
            <person name="Que T.C."/>
            <person name="Du C.H."/>
            <person name="Zhou Y.H."/>
            <person name="Cheng J.X."/>
            <person name="Dai P.F."/>
            <person name="Guo W.B."/>
            <person name="Han X.H."/>
            <person name="Huang E.J."/>
            <person name="Li L.F."/>
            <person name="Wei W."/>
            <person name="Gao Y.C."/>
            <person name="Liu J.Z."/>
            <person name="Shao H.Z."/>
            <person name="Wang X."/>
            <person name="Wang C.C."/>
            <person name="Yang T.C."/>
            <person name="Huo Q.B."/>
            <person name="Li W."/>
            <person name="Chen H.Y."/>
            <person name="Chen S.E."/>
            <person name="Zhou L.G."/>
            <person name="Ni X.B."/>
            <person name="Tian J.H."/>
            <person name="Sheng Y."/>
            <person name="Liu T."/>
            <person name="Pan Y.S."/>
            <person name="Xia L.Y."/>
            <person name="Li J."/>
            <person name="Zhao F."/>
            <person name="Cao W.C."/>
        </authorList>
    </citation>
    <scope>NUCLEOTIDE SEQUENCE [LARGE SCALE GENOMIC DNA]</scope>
    <source>
        <strain evidence="1">Iper-2018</strain>
    </source>
</reference>
<accession>A0AC60P6C4</accession>
<organism evidence="1 2">
    <name type="scientific">Ixodes persulcatus</name>
    <name type="common">Taiga tick</name>
    <dbReference type="NCBI Taxonomy" id="34615"/>
    <lineage>
        <taxon>Eukaryota</taxon>
        <taxon>Metazoa</taxon>
        <taxon>Ecdysozoa</taxon>
        <taxon>Arthropoda</taxon>
        <taxon>Chelicerata</taxon>
        <taxon>Arachnida</taxon>
        <taxon>Acari</taxon>
        <taxon>Parasitiformes</taxon>
        <taxon>Ixodida</taxon>
        <taxon>Ixodoidea</taxon>
        <taxon>Ixodidae</taxon>
        <taxon>Ixodinae</taxon>
        <taxon>Ixodes</taxon>
    </lineage>
</organism>
<keyword evidence="2" id="KW-1185">Reference proteome</keyword>
<protein>
    <submittedName>
        <fullName evidence="1">Uncharacterized protein</fullName>
    </submittedName>
</protein>
<evidence type="ECO:0000313" key="2">
    <source>
        <dbReference type="Proteomes" id="UP000805193"/>
    </source>
</evidence>
<gene>
    <name evidence="1" type="ORF">HPB47_007946</name>
</gene>
<dbReference type="Proteomes" id="UP000805193">
    <property type="component" value="Unassembled WGS sequence"/>
</dbReference>
<comment type="caution">
    <text evidence="1">The sequence shown here is derived from an EMBL/GenBank/DDBJ whole genome shotgun (WGS) entry which is preliminary data.</text>
</comment>
<feature type="non-terminal residue" evidence="1">
    <location>
        <position position="1"/>
    </location>
</feature>